<gene>
    <name evidence="2" type="ORF">C498_05491</name>
</gene>
<keyword evidence="1" id="KW-1133">Transmembrane helix</keyword>
<name>A0A384LAK2_HALVD</name>
<feature type="transmembrane region" description="Helical" evidence="1">
    <location>
        <begin position="97"/>
        <end position="116"/>
    </location>
</feature>
<evidence type="ECO:0000313" key="3">
    <source>
        <dbReference type="Proteomes" id="UP000011532"/>
    </source>
</evidence>
<evidence type="ECO:0000313" key="2">
    <source>
        <dbReference type="EMBL" id="ELY34556.1"/>
    </source>
</evidence>
<evidence type="ECO:0000256" key="1">
    <source>
        <dbReference type="SAM" id="Phobius"/>
    </source>
</evidence>
<dbReference type="Proteomes" id="UP000011532">
    <property type="component" value="Unassembled WGS sequence"/>
</dbReference>
<keyword evidence="1" id="KW-0812">Transmembrane</keyword>
<feature type="transmembrane region" description="Helical" evidence="1">
    <location>
        <begin position="71"/>
        <end position="91"/>
    </location>
</feature>
<accession>A0A384LAK2</accession>
<feature type="transmembrane region" description="Helical" evidence="1">
    <location>
        <begin position="40"/>
        <end position="59"/>
    </location>
</feature>
<proteinExistence type="predicted"/>
<sequence>MGRTRWDFDLAETAGAIAIALILVGLLLRNLVDATTSADVVRAFGGVTILALLFGYRFVSHRLDEQAGGVLLLFVGGLVAGLTLLVAPSAFADRGTIAAFAALGVLATAFIVSPWISVSTRWFGALLCVVALLMAGLELTVFTGEDIGSAIVVAMLGLVMVLRPKAIEETGGRTE</sequence>
<comment type="caution">
    <text evidence="2">The sequence shown here is derived from an EMBL/GenBank/DDBJ whole genome shotgun (WGS) entry which is preliminary data.</text>
</comment>
<keyword evidence="1" id="KW-0472">Membrane</keyword>
<feature type="transmembrane region" description="Helical" evidence="1">
    <location>
        <begin position="123"/>
        <end position="141"/>
    </location>
</feature>
<organism evidence="2 3">
    <name type="scientific">Haloferax volcanii (strain ATCC 29605 / DSM 3757 / JCM 8879 / NBRC 14742 / NCIMB 2012 / VKM B-1768 / DS2)</name>
    <name type="common">Halobacterium volcanii</name>
    <dbReference type="NCBI Taxonomy" id="309800"/>
    <lineage>
        <taxon>Archaea</taxon>
        <taxon>Methanobacteriati</taxon>
        <taxon>Methanobacteriota</taxon>
        <taxon>Stenosarchaea group</taxon>
        <taxon>Halobacteria</taxon>
        <taxon>Halobacteriales</taxon>
        <taxon>Haloferacaceae</taxon>
        <taxon>Haloferax</taxon>
    </lineage>
</organism>
<feature type="transmembrane region" description="Helical" evidence="1">
    <location>
        <begin position="7"/>
        <end position="28"/>
    </location>
</feature>
<dbReference type="AlphaFoldDB" id="A0A384LAK2"/>
<reference evidence="3" key="1">
    <citation type="submission" date="2012-11" db="EMBL/GenBank/DDBJ databases">
        <authorList>
            <person name="Becker E.A."/>
            <person name="Seitzer P."/>
            <person name="Tritt A."/>
            <person name="Larsen D."/>
            <person name="Yao A."/>
            <person name="Wu D."/>
            <person name="Darling A."/>
            <person name="Eisen J.A."/>
            <person name="Facciotti M.T."/>
        </authorList>
    </citation>
    <scope>NUCLEOTIDE SEQUENCE [LARGE SCALE GENOMIC DNA]</scope>
    <source>
        <strain evidence="3">ATCC 29605 / DSM 3757 / JCM 8879 / NBRC 14742 / NCIMB 2012 / VKM B-1768 / DS2</strain>
    </source>
</reference>
<dbReference type="EMBL" id="AOHU01000038">
    <property type="protein sequence ID" value="ELY34556.1"/>
    <property type="molecule type" value="Genomic_DNA"/>
</dbReference>
<reference evidence="2 3" key="2">
    <citation type="journal article" date="2014" name="PLoS Genet.">
        <title>Phylogenetically driven sequencing of extremely halophilic archaea reveals strategies for static and dynamic osmo-response.</title>
        <authorList>
            <person name="Becker E.A."/>
            <person name="Seitzer P.M."/>
            <person name="Tritt A."/>
            <person name="Larsen D."/>
            <person name="Krusor M."/>
            <person name="Yao A.I."/>
            <person name="Wu D."/>
            <person name="Madern D."/>
            <person name="Eisen J.A."/>
            <person name="Darling A.E."/>
            <person name="Facciotti M.T."/>
        </authorList>
    </citation>
    <scope>NUCLEOTIDE SEQUENCE [LARGE SCALE GENOMIC DNA]</scope>
    <source>
        <strain evidence="3">ATCC 29605 / DSM 3757 / JCM 8879 / NBRC 14742 / NCIMB 2012 / VKM B-1768 / DS2</strain>
    </source>
</reference>
<protein>
    <submittedName>
        <fullName evidence="2">Uncharacterized protein</fullName>
    </submittedName>
</protein>